<reference evidence="1" key="2">
    <citation type="journal article" date="2015" name="Data Brief">
        <title>Shoot transcriptome of the giant reed, Arundo donax.</title>
        <authorList>
            <person name="Barrero R.A."/>
            <person name="Guerrero F.D."/>
            <person name="Moolhuijzen P."/>
            <person name="Goolsby J.A."/>
            <person name="Tidwell J."/>
            <person name="Bellgard S.E."/>
            <person name="Bellgard M.I."/>
        </authorList>
    </citation>
    <scope>NUCLEOTIDE SEQUENCE</scope>
    <source>
        <tissue evidence="1">Shoot tissue taken approximately 20 cm above the soil surface</tissue>
    </source>
</reference>
<dbReference type="AlphaFoldDB" id="A0A0A8ZLL1"/>
<dbReference type="EMBL" id="GBRH01258209">
    <property type="protein sequence ID" value="JAD39686.1"/>
    <property type="molecule type" value="Transcribed_RNA"/>
</dbReference>
<accession>A0A0A8ZLL1</accession>
<organism evidence="1">
    <name type="scientific">Arundo donax</name>
    <name type="common">Giant reed</name>
    <name type="synonym">Donax arundinaceus</name>
    <dbReference type="NCBI Taxonomy" id="35708"/>
    <lineage>
        <taxon>Eukaryota</taxon>
        <taxon>Viridiplantae</taxon>
        <taxon>Streptophyta</taxon>
        <taxon>Embryophyta</taxon>
        <taxon>Tracheophyta</taxon>
        <taxon>Spermatophyta</taxon>
        <taxon>Magnoliopsida</taxon>
        <taxon>Liliopsida</taxon>
        <taxon>Poales</taxon>
        <taxon>Poaceae</taxon>
        <taxon>PACMAD clade</taxon>
        <taxon>Arundinoideae</taxon>
        <taxon>Arundineae</taxon>
        <taxon>Arundo</taxon>
    </lineage>
</organism>
<sequence length="42" mass="4371">MLPGSGDARRPGPYALYHFGTRGAAVTAATAVTHPLGQFFLP</sequence>
<reference evidence="1" key="1">
    <citation type="submission" date="2014-09" db="EMBL/GenBank/DDBJ databases">
        <authorList>
            <person name="Magalhaes I.L.F."/>
            <person name="Oliveira U."/>
            <person name="Santos F.R."/>
            <person name="Vidigal T.H.D.A."/>
            <person name="Brescovit A.D."/>
            <person name="Santos A.J."/>
        </authorList>
    </citation>
    <scope>NUCLEOTIDE SEQUENCE</scope>
    <source>
        <tissue evidence="1">Shoot tissue taken approximately 20 cm above the soil surface</tissue>
    </source>
</reference>
<protein>
    <submittedName>
        <fullName evidence="1">Uncharacterized protein</fullName>
    </submittedName>
</protein>
<name>A0A0A8ZLL1_ARUDO</name>
<proteinExistence type="predicted"/>
<evidence type="ECO:0000313" key="1">
    <source>
        <dbReference type="EMBL" id="JAD39686.1"/>
    </source>
</evidence>